<name>A0A3M2M6Y4_9ACTN</name>
<feature type="compositionally biased region" description="Basic and acidic residues" evidence="1">
    <location>
        <begin position="173"/>
        <end position="184"/>
    </location>
</feature>
<dbReference type="EMBL" id="RFFJ01000007">
    <property type="protein sequence ID" value="RMI45564.1"/>
    <property type="molecule type" value="Genomic_DNA"/>
</dbReference>
<dbReference type="Proteomes" id="UP000278673">
    <property type="component" value="Unassembled WGS sequence"/>
</dbReference>
<evidence type="ECO:0000256" key="2">
    <source>
        <dbReference type="SAM" id="Phobius"/>
    </source>
</evidence>
<feature type="transmembrane region" description="Helical" evidence="2">
    <location>
        <begin position="12"/>
        <end position="34"/>
    </location>
</feature>
<keyword evidence="2" id="KW-0812">Transmembrane</keyword>
<organism evidence="4 5">
    <name type="scientific">Streptomyces triticirhizae</name>
    <dbReference type="NCBI Taxonomy" id="2483353"/>
    <lineage>
        <taxon>Bacteria</taxon>
        <taxon>Bacillati</taxon>
        <taxon>Actinomycetota</taxon>
        <taxon>Actinomycetes</taxon>
        <taxon>Kitasatosporales</taxon>
        <taxon>Streptomycetaceae</taxon>
        <taxon>Streptomyces</taxon>
    </lineage>
</organism>
<feature type="transmembrane region" description="Helical" evidence="2">
    <location>
        <begin position="209"/>
        <end position="229"/>
    </location>
</feature>
<dbReference type="Pfam" id="PF10756">
    <property type="entry name" value="bPH_6"/>
    <property type="match status" value="1"/>
</dbReference>
<gene>
    <name evidence="4" type="ORF">EBN88_02950</name>
</gene>
<feature type="transmembrane region" description="Helical" evidence="2">
    <location>
        <begin position="46"/>
        <end position="68"/>
    </location>
</feature>
<feature type="compositionally biased region" description="Gly residues" evidence="1">
    <location>
        <begin position="185"/>
        <end position="199"/>
    </location>
</feature>
<dbReference type="AlphaFoldDB" id="A0A3M2M6Y4"/>
<accession>A0A3M2M6Y4</accession>
<dbReference type="RefSeq" id="WP_122182197.1">
    <property type="nucleotide sequence ID" value="NZ_RFFJ01000007.1"/>
</dbReference>
<evidence type="ECO:0000256" key="1">
    <source>
        <dbReference type="SAM" id="MobiDB-lite"/>
    </source>
</evidence>
<evidence type="ECO:0000313" key="4">
    <source>
        <dbReference type="EMBL" id="RMI45564.1"/>
    </source>
</evidence>
<keyword evidence="2" id="KW-0472">Membrane</keyword>
<keyword evidence="5" id="KW-1185">Reference proteome</keyword>
<feature type="domain" description="Low molecular weight protein antigen 6 PH" evidence="3">
    <location>
        <begin position="65"/>
        <end position="138"/>
    </location>
</feature>
<sequence>MTSEPEKYADRIYRSGSALVAGVVLLGLVGWLAGDALLRGDGRTPVTAASTLLFVAPLVIAFTLRPAVFASDERLRVRNPFRTITAPWSAVETIHAGYSTELVAGGVKYQMWAIPVSLRARSKANRRRENAEAGRAPRSFLGLGGPIGGAADVDAARPAPGDMAVAELRELAERHGRDETEGRDGTGSGENGENGGSGENGRSEVVVRWSYEILAPLALGGVALLVLWLTS</sequence>
<dbReference type="InterPro" id="IPR019692">
    <property type="entry name" value="CFP-6_PH"/>
</dbReference>
<reference evidence="4 5" key="1">
    <citation type="submission" date="2018-10" db="EMBL/GenBank/DDBJ databases">
        <title>Isolation, diversity and antifungal activity of actinobacteria from wheat.</title>
        <authorList>
            <person name="Han C."/>
        </authorList>
    </citation>
    <scope>NUCLEOTIDE SEQUENCE [LARGE SCALE GENOMIC DNA]</scope>
    <source>
        <strain evidence="4 5">NEAU-YY642</strain>
    </source>
</reference>
<comment type="caution">
    <text evidence="4">The sequence shown here is derived from an EMBL/GenBank/DDBJ whole genome shotgun (WGS) entry which is preliminary data.</text>
</comment>
<feature type="region of interest" description="Disordered" evidence="1">
    <location>
        <begin position="173"/>
        <end position="201"/>
    </location>
</feature>
<evidence type="ECO:0000313" key="5">
    <source>
        <dbReference type="Proteomes" id="UP000278673"/>
    </source>
</evidence>
<keyword evidence="2" id="KW-1133">Transmembrane helix</keyword>
<protein>
    <submittedName>
        <fullName evidence="4">PH domain-containing protein</fullName>
    </submittedName>
</protein>
<proteinExistence type="predicted"/>
<evidence type="ECO:0000259" key="3">
    <source>
        <dbReference type="Pfam" id="PF10756"/>
    </source>
</evidence>